<dbReference type="PANTHER" id="PTHR10500">
    <property type="entry name" value="BETA-MICROSEMINOPROTEIN"/>
    <property type="match status" value="1"/>
</dbReference>
<evidence type="ECO:0000256" key="3">
    <source>
        <dbReference type="ARBA" id="ARBA00022525"/>
    </source>
</evidence>
<dbReference type="Proteomes" id="UP000515152">
    <property type="component" value="Chromosome 7"/>
</dbReference>
<evidence type="ECO:0000256" key="2">
    <source>
        <dbReference type="ARBA" id="ARBA00010352"/>
    </source>
</evidence>
<dbReference type="AlphaFoldDB" id="A0A6P3W074"/>
<comment type="similarity">
    <text evidence="2">Belongs to the beta-microseminoprotein family.</text>
</comment>
<feature type="chain" id="PRO_5044646611" evidence="5">
    <location>
        <begin position="20"/>
        <end position="125"/>
    </location>
</feature>
<dbReference type="InterPro" id="IPR008735">
    <property type="entry name" value="PSP94"/>
</dbReference>
<dbReference type="KEGG" id="char:105902766"/>
<accession>A0A6P3W074</accession>
<comment type="subcellular location">
    <subcellularLocation>
        <location evidence="1">Secreted</location>
    </subcellularLocation>
</comment>
<dbReference type="GeneID" id="105902766"/>
<keyword evidence="4" id="KW-1015">Disulfide bond</keyword>
<evidence type="ECO:0000256" key="5">
    <source>
        <dbReference type="SAM" id="SignalP"/>
    </source>
</evidence>
<name>A0A6P3W074_CLUHA</name>
<dbReference type="Pfam" id="PF05825">
    <property type="entry name" value="PSP94"/>
    <property type="match status" value="1"/>
</dbReference>
<sequence>MRYAALILTLCALVPLANTACWRTERKAQVVRGSNGELYVKDPGQDPCLDPVDQESYPVGSTWRSSQCQRCTCSKSGMECCDMMKRPVGYPADCEVLYDWTECTYKLVKKNGPCIWDPRSEVMGK</sequence>
<keyword evidence="3" id="KW-0964">Secreted</keyword>
<dbReference type="OrthoDB" id="6076852at2759"/>
<organism evidence="6 7">
    <name type="scientific">Clupea harengus</name>
    <name type="common">Atlantic herring</name>
    <dbReference type="NCBI Taxonomy" id="7950"/>
    <lineage>
        <taxon>Eukaryota</taxon>
        <taxon>Metazoa</taxon>
        <taxon>Chordata</taxon>
        <taxon>Craniata</taxon>
        <taxon>Vertebrata</taxon>
        <taxon>Euteleostomi</taxon>
        <taxon>Actinopterygii</taxon>
        <taxon>Neopterygii</taxon>
        <taxon>Teleostei</taxon>
        <taxon>Clupei</taxon>
        <taxon>Clupeiformes</taxon>
        <taxon>Clupeoidei</taxon>
        <taxon>Clupeidae</taxon>
        <taxon>Clupea</taxon>
    </lineage>
</organism>
<proteinExistence type="inferred from homology"/>
<evidence type="ECO:0000313" key="6">
    <source>
        <dbReference type="Proteomes" id="UP000515152"/>
    </source>
</evidence>
<evidence type="ECO:0000313" key="7">
    <source>
        <dbReference type="RefSeq" id="XP_012685878.1"/>
    </source>
</evidence>
<dbReference type="CTD" id="110437731"/>
<evidence type="ECO:0000256" key="1">
    <source>
        <dbReference type="ARBA" id="ARBA00004613"/>
    </source>
</evidence>
<dbReference type="PANTHER" id="PTHR10500:SF7">
    <property type="entry name" value="BETA-MICROSEMINOPROTEIN"/>
    <property type="match status" value="1"/>
</dbReference>
<dbReference type="RefSeq" id="XP_012685878.1">
    <property type="nucleotide sequence ID" value="XM_012830424.3"/>
</dbReference>
<evidence type="ECO:0000313" key="8">
    <source>
        <dbReference type="RefSeq" id="XP_042564136.1"/>
    </source>
</evidence>
<evidence type="ECO:0000256" key="4">
    <source>
        <dbReference type="ARBA" id="ARBA00023157"/>
    </source>
</evidence>
<dbReference type="RefSeq" id="XP_042564136.1">
    <property type="nucleotide sequence ID" value="XM_042708202.1"/>
</dbReference>
<dbReference type="Gene3D" id="2.60.40.1900">
    <property type="entry name" value="Beta-microseminoprotein (PSP94) domain"/>
    <property type="match status" value="1"/>
</dbReference>
<feature type="signal peptide" evidence="5">
    <location>
        <begin position="1"/>
        <end position="19"/>
    </location>
</feature>
<protein>
    <submittedName>
        <fullName evidence="7">Beta-microseminoprotein-like isoform X1</fullName>
    </submittedName>
    <submittedName>
        <fullName evidence="8">Beta-microseminoprotein-like isoform X2</fullName>
    </submittedName>
</protein>
<keyword evidence="5" id="KW-0732">Signal</keyword>
<dbReference type="GO" id="GO:0005576">
    <property type="term" value="C:extracellular region"/>
    <property type="evidence" value="ECO:0007669"/>
    <property type="project" value="UniProtKB-SubCell"/>
</dbReference>
<keyword evidence="6" id="KW-1185">Reference proteome</keyword>
<gene>
    <name evidence="7 8" type="primary">LOC105902766</name>
</gene>
<reference evidence="7 8" key="1">
    <citation type="submission" date="2025-04" db="UniProtKB">
        <authorList>
            <consortium name="RefSeq"/>
        </authorList>
    </citation>
    <scope>IDENTIFICATION</scope>
</reference>